<evidence type="ECO:0000313" key="2">
    <source>
        <dbReference type="EMBL" id="KAL3762532.1"/>
    </source>
</evidence>
<evidence type="ECO:0000256" key="1">
    <source>
        <dbReference type="SAM" id="Phobius"/>
    </source>
</evidence>
<dbReference type="Proteomes" id="UP001530293">
    <property type="component" value="Unassembled WGS sequence"/>
</dbReference>
<feature type="transmembrane region" description="Helical" evidence="1">
    <location>
        <begin position="328"/>
        <end position="347"/>
    </location>
</feature>
<accession>A0ABD3MK33</accession>
<proteinExistence type="predicted"/>
<keyword evidence="3" id="KW-1185">Reference proteome</keyword>
<keyword evidence="1" id="KW-0472">Membrane</keyword>
<reference evidence="2 3" key="1">
    <citation type="submission" date="2024-10" db="EMBL/GenBank/DDBJ databases">
        <title>Updated reference genomes for cyclostephanoid diatoms.</title>
        <authorList>
            <person name="Roberts W.R."/>
            <person name="Alverson A.J."/>
        </authorList>
    </citation>
    <scope>NUCLEOTIDE SEQUENCE [LARGE SCALE GENOMIC DNA]</scope>
    <source>
        <strain evidence="2 3">AJA232-27</strain>
    </source>
</reference>
<protein>
    <submittedName>
        <fullName evidence="2">Uncharacterized protein</fullName>
    </submittedName>
</protein>
<evidence type="ECO:0000313" key="3">
    <source>
        <dbReference type="Proteomes" id="UP001530293"/>
    </source>
</evidence>
<sequence>MSELPSYYHLSPSQIDELSFRVTVRHARCSGGGAPEEVLVSKDIAWQEKIPKRTDARNRPVCIYTFTNADVIPFGVKLPSARTNDLQVITSDRRFSLRSDMYQPAKSTLQVEKNDRLFREDLCQVMVIMAANCAQHSTQSDEVMCVIKFYPNTGLVSSFPAWSEVETDDYDHSSVFMSNRSLEDVLDKGARLTTYSFILAGSVYEYAIEWNGVRSIGDETEPRIVQQHIIDKEADDERRDLIRKEFDPYDCMHEKKGNWSNQAQIELVSANGFSVPNLLLCMPYGPSIEVRYRVIKRRVQDHKDDDVIIKGATASVQSYSPVRGSLEFVTYFVVAFVGVAFALLLLLSYTGGDFLRSAMISIVPIVLVLNAIIVGDSTPWHINHQFTLLYDNHEGAKLPRDVNRRITESSLNLVLELRVYLKQNFGLTSLVGCGTVGLPTEPGVYDVLVKQWKPITDTQISESRARMHDFYLGSCLSEIGPLDSVPTSGNESAVVGVTDATIFSKGGLLADYSGDVHARITVSRLDWLRKSSDWKAEEYQPNRVKMRETVDEVISRVRRNKRGRMSRVHTSSVLTAISFNASEFAKRRLDIDAPTRDETKNIIDGKVSNRTAEVLERVKSRKV</sequence>
<keyword evidence="1" id="KW-1133">Transmembrane helix</keyword>
<feature type="transmembrane region" description="Helical" evidence="1">
    <location>
        <begin position="354"/>
        <end position="375"/>
    </location>
</feature>
<keyword evidence="1" id="KW-0812">Transmembrane</keyword>
<dbReference type="EMBL" id="JALLBG020000134">
    <property type="protein sequence ID" value="KAL3762532.1"/>
    <property type="molecule type" value="Genomic_DNA"/>
</dbReference>
<gene>
    <name evidence="2" type="ORF">ACHAWU_002404</name>
</gene>
<organism evidence="2 3">
    <name type="scientific">Discostella pseudostelligera</name>
    <dbReference type="NCBI Taxonomy" id="259834"/>
    <lineage>
        <taxon>Eukaryota</taxon>
        <taxon>Sar</taxon>
        <taxon>Stramenopiles</taxon>
        <taxon>Ochrophyta</taxon>
        <taxon>Bacillariophyta</taxon>
        <taxon>Coscinodiscophyceae</taxon>
        <taxon>Thalassiosirophycidae</taxon>
        <taxon>Stephanodiscales</taxon>
        <taxon>Stephanodiscaceae</taxon>
        <taxon>Discostella</taxon>
    </lineage>
</organism>
<comment type="caution">
    <text evidence="2">The sequence shown here is derived from an EMBL/GenBank/DDBJ whole genome shotgun (WGS) entry which is preliminary data.</text>
</comment>
<dbReference type="AlphaFoldDB" id="A0ABD3MK33"/>
<name>A0ABD3MK33_9STRA</name>